<feature type="compositionally biased region" description="Polar residues" evidence="1">
    <location>
        <begin position="762"/>
        <end position="775"/>
    </location>
</feature>
<feature type="compositionally biased region" description="Polar residues" evidence="1">
    <location>
        <begin position="621"/>
        <end position="636"/>
    </location>
</feature>
<feature type="compositionally biased region" description="Polar residues" evidence="1">
    <location>
        <begin position="340"/>
        <end position="352"/>
    </location>
</feature>
<feature type="region of interest" description="Disordered" evidence="1">
    <location>
        <begin position="1"/>
        <end position="69"/>
    </location>
</feature>
<feature type="compositionally biased region" description="Basic and acidic residues" evidence="1">
    <location>
        <begin position="364"/>
        <end position="376"/>
    </location>
</feature>
<feature type="compositionally biased region" description="Polar residues" evidence="1">
    <location>
        <begin position="435"/>
        <end position="446"/>
    </location>
</feature>
<proteinExistence type="predicted"/>
<feature type="region of interest" description="Disordered" evidence="1">
    <location>
        <begin position="334"/>
        <end position="663"/>
    </location>
</feature>
<organism evidence="2 3">
    <name type="scientific">Cryomyces antarcticus</name>
    <dbReference type="NCBI Taxonomy" id="329879"/>
    <lineage>
        <taxon>Eukaryota</taxon>
        <taxon>Fungi</taxon>
        <taxon>Dikarya</taxon>
        <taxon>Ascomycota</taxon>
        <taxon>Pezizomycotina</taxon>
        <taxon>Dothideomycetes</taxon>
        <taxon>Dothideomycetes incertae sedis</taxon>
        <taxon>Cryomyces</taxon>
    </lineage>
</organism>
<accession>A0ABR0KTZ7</accession>
<dbReference type="EMBL" id="JAVRRA010024691">
    <property type="protein sequence ID" value="KAK5130611.1"/>
    <property type="molecule type" value="Genomic_DNA"/>
</dbReference>
<feature type="compositionally biased region" description="Polar residues" evidence="1">
    <location>
        <begin position="132"/>
        <end position="142"/>
    </location>
</feature>
<feature type="compositionally biased region" description="Polar residues" evidence="1">
    <location>
        <begin position="585"/>
        <end position="607"/>
    </location>
</feature>
<feature type="compositionally biased region" description="Basic and acidic residues" evidence="1">
    <location>
        <begin position="43"/>
        <end position="60"/>
    </location>
</feature>
<keyword evidence="3" id="KW-1185">Reference proteome</keyword>
<dbReference type="Proteomes" id="UP001357485">
    <property type="component" value="Unassembled WGS sequence"/>
</dbReference>
<evidence type="ECO:0000313" key="2">
    <source>
        <dbReference type="EMBL" id="KAK5130611.1"/>
    </source>
</evidence>
<evidence type="ECO:0000313" key="3">
    <source>
        <dbReference type="Proteomes" id="UP001357485"/>
    </source>
</evidence>
<feature type="compositionally biased region" description="Polar residues" evidence="1">
    <location>
        <begin position="531"/>
        <end position="541"/>
    </location>
</feature>
<feature type="compositionally biased region" description="Basic residues" evidence="1">
    <location>
        <begin position="500"/>
        <end position="513"/>
    </location>
</feature>
<feature type="region of interest" description="Disordered" evidence="1">
    <location>
        <begin position="125"/>
        <end position="170"/>
    </location>
</feature>
<evidence type="ECO:0008006" key="4">
    <source>
        <dbReference type="Google" id="ProtNLM"/>
    </source>
</evidence>
<evidence type="ECO:0000256" key="1">
    <source>
        <dbReference type="SAM" id="MobiDB-lite"/>
    </source>
</evidence>
<gene>
    <name evidence="2" type="ORF">LTR16_001406</name>
</gene>
<feature type="compositionally biased region" description="Polar residues" evidence="1">
    <location>
        <begin position="853"/>
        <end position="865"/>
    </location>
</feature>
<comment type="caution">
    <text evidence="2">The sequence shown here is derived from an EMBL/GenBank/DDBJ whole genome shotgun (WGS) entry which is preliminary data.</text>
</comment>
<feature type="compositionally biased region" description="Low complexity" evidence="1">
    <location>
        <begin position="813"/>
        <end position="826"/>
    </location>
</feature>
<feature type="compositionally biased region" description="Polar residues" evidence="1">
    <location>
        <begin position="14"/>
        <end position="29"/>
    </location>
</feature>
<protein>
    <recommendedName>
        <fullName evidence="4">BTB domain-containing protein</fullName>
    </recommendedName>
</protein>
<name>A0ABR0KTZ7_9PEZI</name>
<reference evidence="2 3" key="1">
    <citation type="submission" date="2023-08" db="EMBL/GenBank/DDBJ databases">
        <title>Black Yeasts Isolated from many extreme environments.</title>
        <authorList>
            <person name="Coleine C."/>
            <person name="Stajich J.E."/>
            <person name="Selbmann L."/>
        </authorList>
    </citation>
    <scope>NUCLEOTIDE SEQUENCE [LARGE SCALE GENOMIC DNA]</scope>
    <source>
        <strain evidence="2 3">CCFEE 536</strain>
    </source>
</reference>
<feature type="compositionally biased region" description="Low complexity" evidence="1">
    <location>
        <begin position="736"/>
        <end position="747"/>
    </location>
</feature>
<feature type="region of interest" description="Disordered" evidence="1">
    <location>
        <begin position="716"/>
        <end position="870"/>
    </location>
</feature>
<sequence length="1271" mass="138548">MSNRGTPLFGRLSPNPTTKRASAVLNNWRASDAANPPTPRSPAVKEKRDSVQEVTQREDSAGGQDWRIGNHSREDFLQDARSASPSKPIPEFTAVEEEENARLVEEVLRVDIQLEQLLWVNTRREEKGQEGASASSTVSNDITGKERNFPSGEYGPEKLQCQQTRTPPPTWRHCSLLPSDRLYQPALSPSGHRLSRHFSNPIRTSRSIAPQVTYYKPSASSPNKVIRSGTRAYGGGKGLNMAPYAAETPRTSAANQTRPTPKKVHAKIVPAVPRSFEKPRTAKPGEDVGIKTPVEAQASKQDLTDTRETINGAHASSLAVEILQDRSISPLNATKLGSAETGSPSIRNTTPVTVDGSASPVHSAELKPTETTHGDPPESAPSAGNASEHIDSSTASTHEPAVPDSREESQLSSHELAAEASPANGNSKLAEPASHVSQEQNSSTSRKLFVQGPRDTLILDSSEHLPRDPQANEIVEEPPTMSDTVATIKVPSPRIESAKRGRRASKKAAKASKQKALTGDENAHPGLVVANGQSPSYNETAPTRRRESGKAAAVAKQLASHRINRGARNGSGASSDASVHEPALQITSDGSTHHSPSNASPTSSRQTPLSPFPSSFPPQGSADQGSSLRQQDQLHSLTHGGHVDPSSPSPTGSLHPVYSPSFPQMGISPPPGLFQNGMPIYPVYGPAQPMPERLGQITYSNREYAITNGLIPVGGSQVPSNMIHQGPSADEGPTGSRSISDASRRSSGIPALSALQQDPAHQPSNQRSYEQDSGQQGYGLGGFEPQIVDQSHHHPQGRVLPAPPPQRLTQHDQNLQGQSSQLAAQQRSDMSVPSQHFPPQHDPSLRDHIPPLQGQQDPSQPTYPQQGYPRPFPIHGRLPYLMHHLGSQFGSAQFADYVLHLEYAENQSTDIPVHGLIISQSPTLQRLMMAAASQGHSPRILTMTLQDGFITYVGVSQVVQHLYGMGPFEFDRAWSGSPAVYGLEVRVCLEHAIAFMGAGLLLEIPSAIEHGYNAIVKLLCWSTLESAFNWAISKGLSHEWLMEDAPADIYHPVKPRTTADALSFPPYNTRMDSSLWMPNLLHEIISFVARNTPTNFVLDRTAPPLKGFPRLPFMTGTKPAYSHPGLRQVKFGDLLLPLPNARTNAGHSQDVLSSMFLSFPFALLKRTFEHNDMRERFSRDDLGRLIHTVVEERSRRRLAVVQNPHAVQDYESWKSVYSDKTLSGSTVPDFDELNWQERVERSGQPGPEWRLWRYWQGVRNTDPATPDANQA</sequence>